<dbReference type="AlphaFoldDB" id="A0A2G5JZR0"/>
<dbReference type="Proteomes" id="UP000231516">
    <property type="component" value="Unassembled WGS sequence"/>
</dbReference>
<comment type="caution">
    <text evidence="1">The sequence shown here is derived from an EMBL/GenBank/DDBJ whole genome shotgun (WGS) entry which is preliminary data.</text>
</comment>
<keyword evidence="2" id="KW-1185">Reference proteome</keyword>
<proteinExistence type="predicted"/>
<evidence type="ECO:0000313" key="1">
    <source>
        <dbReference type="EMBL" id="PIB22768.1"/>
    </source>
</evidence>
<accession>A0A2G5JZR0</accession>
<organism evidence="1 2">
    <name type="scientific">Paramylibacter kogurei</name>
    <dbReference type="NCBI Taxonomy" id="1889778"/>
    <lineage>
        <taxon>Bacteria</taxon>
        <taxon>Pseudomonadati</taxon>
        <taxon>Pseudomonadota</taxon>
        <taxon>Alphaproteobacteria</taxon>
        <taxon>Rhodobacterales</taxon>
        <taxon>Paracoccaceae</taxon>
        <taxon>Paramylibacter</taxon>
    </lineage>
</organism>
<dbReference type="EMBL" id="MDGM01000016">
    <property type="protein sequence ID" value="PIB22768.1"/>
    <property type="molecule type" value="Genomic_DNA"/>
</dbReference>
<gene>
    <name evidence="1" type="ORF">BFP76_10285</name>
</gene>
<sequence>MTLWISMDTPSQILKEIQKQLKISSHHNGISVQIGIPAKKWDGIFEYHLKDNKFLTVDANLWSFELEDFDGKVCLKAFPPKKLNTEYYPKILKIILIGELGEKNFFDLIDKVKILNTIGDEAFSFKELRERFSQKFLSAFSQF</sequence>
<name>A0A2G5JZR0_9RHOB</name>
<protein>
    <submittedName>
        <fullName evidence="1">Uncharacterized protein</fullName>
    </submittedName>
</protein>
<evidence type="ECO:0000313" key="2">
    <source>
        <dbReference type="Proteomes" id="UP000231516"/>
    </source>
</evidence>
<reference evidence="1 2" key="1">
    <citation type="submission" date="2016-08" db="EMBL/GenBank/DDBJ databases">
        <title>Draft genome of Amylibacter sp. strain 4G11.</title>
        <authorList>
            <person name="Wong S.-K."/>
            <person name="Hamasaki K."/>
            <person name="Yoshizawa S."/>
        </authorList>
    </citation>
    <scope>NUCLEOTIDE SEQUENCE [LARGE SCALE GENOMIC DNA]</scope>
    <source>
        <strain evidence="1 2">4G11</strain>
    </source>
</reference>